<dbReference type="InterPro" id="IPR009097">
    <property type="entry name" value="Cyclic_Pdiesterase"/>
</dbReference>
<keyword evidence="1" id="KW-0436">Ligase</keyword>
<proteinExistence type="predicted"/>
<accession>A0A7W6R6P1</accession>
<name>A0A7W6R6P1_9HYPH</name>
<dbReference type="Gene3D" id="3.90.1140.10">
    <property type="entry name" value="Cyclic phosphodiesterase"/>
    <property type="match status" value="1"/>
</dbReference>
<dbReference type="EMBL" id="JACIFY010000016">
    <property type="protein sequence ID" value="MBB4237669.1"/>
    <property type="molecule type" value="Genomic_DNA"/>
</dbReference>
<sequence>MLVIRTKIDTLWFRRCCAFHLQFLPDPETLSKLCGLQDSIERNSPAPLSRVPATSLHMTIVTLVNAATQVSIANDEVWKLNGEKWKETVGRLVEETSPFDLHFHEVAASEAAVFVKAEEPPALRRLRSAISDAVRFQDWRPTPPRIAHITLFRFFAEEWLPPVEFDTGLLPTGVRVGSLTLLEERIYPNVEITILGEPLLQGKSTG</sequence>
<comment type="caution">
    <text evidence="1">The sequence shown here is derived from an EMBL/GenBank/DDBJ whole genome shotgun (WGS) entry which is preliminary data.</text>
</comment>
<dbReference type="SUPFAM" id="SSF55144">
    <property type="entry name" value="LigT-like"/>
    <property type="match status" value="1"/>
</dbReference>
<dbReference type="Pfam" id="PF13563">
    <property type="entry name" value="2_5_RNA_ligase2"/>
    <property type="match status" value="1"/>
</dbReference>
<protein>
    <submittedName>
        <fullName evidence="1">2'-5' RNA ligase</fullName>
    </submittedName>
</protein>
<organism evidence="1 2">
    <name type="scientific">Rhizobium esperanzae</name>
    <dbReference type="NCBI Taxonomy" id="1967781"/>
    <lineage>
        <taxon>Bacteria</taxon>
        <taxon>Pseudomonadati</taxon>
        <taxon>Pseudomonadota</taxon>
        <taxon>Alphaproteobacteria</taxon>
        <taxon>Hyphomicrobiales</taxon>
        <taxon>Rhizobiaceae</taxon>
        <taxon>Rhizobium/Agrobacterium group</taxon>
        <taxon>Rhizobium</taxon>
    </lineage>
</organism>
<evidence type="ECO:0000313" key="1">
    <source>
        <dbReference type="EMBL" id="MBB4237669.1"/>
    </source>
</evidence>
<reference evidence="1 2" key="1">
    <citation type="submission" date="2020-08" db="EMBL/GenBank/DDBJ databases">
        <title>Genomic Encyclopedia of Type Strains, Phase IV (KMG-V): Genome sequencing to study the core and pangenomes of soil and plant-associated prokaryotes.</title>
        <authorList>
            <person name="Whitman W."/>
        </authorList>
    </citation>
    <scope>NUCLEOTIDE SEQUENCE [LARGE SCALE GENOMIC DNA]</scope>
    <source>
        <strain evidence="1 2">SEMIA 4089</strain>
    </source>
</reference>
<gene>
    <name evidence="1" type="ORF">GGD57_004271</name>
</gene>
<dbReference type="GO" id="GO:0016874">
    <property type="term" value="F:ligase activity"/>
    <property type="evidence" value="ECO:0007669"/>
    <property type="project" value="UniProtKB-KW"/>
</dbReference>
<dbReference type="Proteomes" id="UP000540909">
    <property type="component" value="Unassembled WGS sequence"/>
</dbReference>
<dbReference type="AlphaFoldDB" id="A0A7W6R6P1"/>
<evidence type="ECO:0000313" key="2">
    <source>
        <dbReference type="Proteomes" id="UP000540909"/>
    </source>
</evidence>